<organism evidence="8 9">
    <name type="scientific">Microscilla marina ATCC 23134</name>
    <dbReference type="NCBI Taxonomy" id="313606"/>
    <lineage>
        <taxon>Bacteria</taxon>
        <taxon>Pseudomonadati</taxon>
        <taxon>Bacteroidota</taxon>
        <taxon>Cytophagia</taxon>
        <taxon>Cytophagales</taxon>
        <taxon>Microscillaceae</taxon>
        <taxon>Microscilla</taxon>
    </lineage>
</organism>
<dbReference type="InterPro" id="IPR015422">
    <property type="entry name" value="PyrdxlP-dep_Trfase_small"/>
</dbReference>
<keyword evidence="5 7" id="KW-0456">Lyase</keyword>
<dbReference type="PANTHER" id="PTHR11999">
    <property type="entry name" value="GROUP II PYRIDOXAL-5-PHOSPHATE DECARBOXYLASE"/>
    <property type="match status" value="1"/>
</dbReference>
<dbReference type="Gene3D" id="3.40.640.10">
    <property type="entry name" value="Type I PLP-dependent aspartate aminotransferase-like (Major domain)"/>
    <property type="match status" value="1"/>
</dbReference>
<dbReference type="Gene3D" id="3.90.1150.10">
    <property type="entry name" value="Aspartate Aminotransferase, domain 1"/>
    <property type="match status" value="1"/>
</dbReference>
<dbReference type="RefSeq" id="WP_002693364.1">
    <property type="nucleotide sequence ID" value="NZ_AAWS01000002.1"/>
</dbReference>
<dbReference type="EMBL" id="AAWS01000002">
    <property type="protein sequence ID" value="EAY31621.1"/>
    <property type="molecule type" value="Genomic_DNA"/>
</dbReference>
<protein>
    <submittedName>
        <fullName evidence="8">Pyridoxal-dependent decarboxylase conserved domain, putative</fullName>
    </submittedName>
</protein>
<name>A1ZD82_MICM2</name>
<keyword evidence="4 6" id="KW-0663">Pyridoxal phosphate</keyword>
<dbReference type="GO" id="GO:0016831">
    <property type="term" value="F:carboxy-lyase activity"/>
    <property type="evidence" value="ECO:0007669"/>
    <property type="project" value="UniProtKB-KW"/>
</dbReference>
<dbReference type="InterPro" id="IPR015424">
    <property type="entry name" value="PyrdxlP-dep_Trfase"/>
</dbReference>
<dbReference type="GO" id="GO:0019752">
    <property type="term" value="P:carboxylic acid metabolic process"/>
    <property type="evidence" value="ECO:0007669"/>
    <property type="project" value="InterPro"/>
</dbReference>
<evidence type="ECO:0000313" key="9">
    <source>
        <dbReference type="Proteomes" id="UP000004095"/>
    </source>
</evidence>
<comment type="similarity">
    <text evidence="2 7">Belongs to the group II decarboxylase family.</text>
</comment>
<dbReference type="OrthoDB" id="9803665at2"/>
<evidence type="ECO:0000256" key="5">
    <source>
        <dbReference type="ARBA" id="ARBA00023239"/>
    </source>
</evidence>
<accession>A1ZD82</accession>
<dbReference type="GO" id="GO:0006520">
    <property type="term" value="P:amino acid metabolic process"/>
    <property type="evidence" value="ECO:0007669"/>
    <property type="project" value="InterPro"/>
</dbReference>
<dbReference type="GO" id="GO:0030170">
    <property type="term" value="F:pyridoxal phosphate binding"/>
    <property type="evidence" value="ECO:0007669"/>
    <property type="project" value="InterPro"/>
</dbReference>
<dbReference type="AlphaFoldDB" id="A1ZD82"/>
<reference evidence="8 9" key="1">
    <citation type="submission" date="2007-01" db="EMBL/GenBank/DDBJ databases">
        <authorList>
            <person name="Haygood M."/>
            <person name="Podell S."/>
            <person name="Anderson C."/>
            <person name="Hopkinson B."/>
            <person name="Roe K."/>
            <person name="Barbeau K."/>
            <person name="Gaasterland T."/>
            <person name="Ferriera S."/>
            <person name="Johnson J."/>
            <person name="Kravitz S."/>
            <person name="Beeson K."/>
            <person name="Sutton G."/>
            <person name="Rogers Y.-H."/>
            <person name="Friedman R."/>
            <person name="Frazier M."/>
            <person name="Venter J.C."/>
        </authorList>
    </citation>
    <scope>NUCLEOTIDE SEQUENCE [LARGE SCALE GENOMIC DNA]</scope>
    <source>
        <strain evidence="8 9">ATCC 23134</strain>
    </source>
</reference>
<dbReference type="InterPro" id="IPR015421">
    <property type="entry name" value="PyrdxlP-dep_Trfase_major"/>
</dbReference>
<dbReference type="Proteomes" id="UP000004095">
    <property type="component" value="Unassembled WGS sequence"/>
</dbReference>
<sequence>MYTLLAQDQANFRQLLDQAHTHNQDFIAHIDQIAPFIPVENLPYQPLETQGVGAQHTLTEFTQRFGHYVQASGNGRFFGFVLGGSTPAALMGDLLTSTFDQSNSNIQDLVEQEAINNLRELFMIPTTFEGNFVTGATMANFSGLATARQWVGKQKGKAVDQTGLGELGNIKILGAVPHSSIFKSLSMLGIGKQNVIKVPTLPQREAIDVALLETTLAKLSQQYPGEAFIVVASAGTVNTGDFDDLVAIGALKNKYSFWLHIDAAFGGFVACSPQYAHYWQGIAHADSITIDAHKWLNVPYDAAVIFTQHQALQHEVFLNKAAYLAPQEDHYEFINLTPENSRRWRGLPVWFTLKAYGKEGYREIMERNCQLAQQLGQYITQDNRFELLAVTRLNIVCFTLRLPNHQVVNKELIQLFLHKLATSQEVFMSPTFYKGSFAIRAAFANWRTQQKDLERTWQLLQKTYEDLLKASLEQPTNI</sequence>
<evidence type="ECO:0000256" key="2">
    <source>
        <dbReference type="ARBA" id="ARBA00009533"/>
    </source>
</evidence>
<evidence type="ECO:0000256" key="6">
    <source>
        <dbReference type="PIRSR" id="PIRSR602129-50"/>
    </source>
</evidence>
<comment type="cofactor">
    <cofactor evidence="1 6 7">
        <name>pyridoxal 5'-phosphate</name>
        <dbReference type="ChEBI" id="CHEBI:597326"/>
    </cofactor>
</comment>
<dbReference type="eggNOG" id="COG0076">
    <property type="taxonomic scope" value="Bacteria"/>
</dbReference>
<proteinExistence type="inferred from homology"/>
<keyword evidence="9" id="KW-1185">Reference proteome</keyword>
<comment type="caution">
    <text evidence="8">The sequence shown here is derived from an EMBL/GenBank/DDBJ whole genome shotgun (WGS) entry which is preliminary data.</text>
</comment>
<evidence type="ECO:0000256" key="4">
    <source>
        <dbReference type="ARBA" id="ARBA00022898"/>
    </source>
</evidence>
<dbReference type="InterPro" id="IPR002129">
    <property type="entry name" value="PyrdxlP-dep_de-COase"/>
</dbReference>
<evidence type="ECO:0000256" key="1">
    <source>
        <dbReference type="ARBA" id="ARBA00001933"/>
    </source>
</evidence>
<evidence type="ECO:0000313" key="8">
    <source>
        <dbReference type="EMBL" id="EAY31621.1"/>
    </source>
</evidence>
<gene>
    <name evidence="8" type="ORF">M23134_05127</name>
</gene>
<keyword evidence="3" id="KW-0210">Decarboxylase</keyword>
<dbReference type="Pfam" id="PF00282">
    <property type="entry name" value="Pyridoxal_deC"/>
    <property type="match status" value="1"/>
</dbReference>
<evidence type="ECO:0000256" key="3">
    <source>
        <dbReference type="ARBA" id="ARBA00022793"/>
    </source>
</evidence>
<feature type="modified residue" description="N6-(pyridoxal phosphate)lysine" evidence="6">
    <location>
        <position position="294"/>
    </location>
</feature>
<evidence type="ECO:0000256" key="7">
    <source>
        <dbReference type="RuleBase" id="RU000382"/>
    </source>
</evidence>
<dbReference type="SUPFAM" id="SSF53383">
    <property type="entry name" value="PLP-dependent transferases"/>
    <property type="match status" value="1"/>
</dbReference>
<dbReference type="InterPro" id="IPR010977">
    <property type="entry name" value="Aromatic_deC"/>
</dbReference>
<dbReference type="PRINTS" id="PR00800">
    <property type="entry name" value="YHDCRBOXLASE"/>
</dbReference>
<dbReference type="PANTHER" id="PTHR11999:SF70">
    <property type="entry name" value="MIP05841P"/>
    <property type="match status" value="1"/>
</dbReference>